<comment type="caution">
    <text evidence="2">The sequence shown here is derived from an EMBL/GenBank/DDBJ whole genome shotgun (WGS) entry which is preliminary data.</text>
</comment>
<dbReference type="Pfam" id="PF13452">
    <property type="entry name" value="FAS1_DH_region"/>
    <property type="match status" value="1"/>
</dbReference>
<dbReference type="Gene3D" id="3.10.129.10">
    <property type="entry name" value="Hotdog Thioesterase"/>
    <property type="match status" value="2"/>
</dbReference>
<dbReference type="InterPro" id="IPR052741">
    <property type="entry name" value="Mitochondrial_HTD2"/>
</dbReference>
<name>A0ABQ5LXL0_9RHOB</name>
<keyword evidence="3" id="KW-1185">Reference proteome</keyword>
<dbReference type="InterPro" id="IPR039569">
    <property type="entry name" value="FAS1-like_DH_region"/>
</dbReference>
<sequence length="280" mass="30222">MTGDMGADLRDWIGKTEVVEDILTPGLVARFNATLDRDSATAIGAPAPELIHWCLCTDTIATNALAQDGHPPRGAFLPPVGLPRRMWAGGEINLLAPLGIGDIVTRTSEIENIVEKAGRSGPLTFVTLRHKITSDGRLAVNERQDIVYRGHVANAQGAQTPPPAPMGTHSTQIEINEARLFRYSSITFNAHRIHYDAPYTKGVEGYGGLVIHGPLQATLLALFARELSQRPFSRFTYRGIFPAIGTGSLTLHASSEGNEMKLWTAFGNGPVSMEASAGWE</sequence>
<organism evidence="2 3">
    <name type="scientific">Sinisalibacter aestuarii</name>
    <dbReference type="NCBI Taxonomy" id="2949426"/>
    <lineage>
        <taxon>Bacteria</taxon>
        <taxon>Pseudomonadati</taxon>
        <taxon>Pseudomonadota</taxon>
        <taxon>Alphaproteobacteria</taxon>
        <taxon>Rhodobacterales</taxon>
        <taxon>Roseobacteraceae</taxon>
        <taxon>Sinisalibacter</taxon>
    </lineage>
</organism>
<dbReference type="InterPro" id="IPR029069">
    <property type="entry name" value="HotDog_dom_sf"/>
</dbReference>
<dbReference type="EMBL" id="BROH01000010">
    <property type="protein sequence ID" value="GKY89140.1"/>
    <property type="molecule type" value="Genomic_DNA"/>
</dbReference>
<protein>
    <recommendedName>
        <fullName evidence="1">FAS1-like dehydratase domain-containing protein</fullName>
    </recommendedName>
</protein>
<dbReference type="PANTHER" id="PTHR28152:SF1">
    <property type="entry name" value="HYDROXYACYL-THIOESTER DEHYDRATASE TYPE 2, MITOCHONDRIAL"/>
    <property type="match status" value="1"/>
</dbReference>
<dbReference type="RefSeq" id="WP_281843178.1">
    <property type="nucleotide sequence ID" value="NZ_BROH01000010.1"/>
</dbReference>
<evidence type="ECO:0000313" key="2">
    <source>
        <dbReference type="EMBL" id="GKY89140.1"/>
    </source>
</evidence>
<evidence type="ECO:0000313" key="3">
    <source>
        <dbReference type="Proteomes" id="UP001144205"/>
    </source>
</evidence>
<proteinExistence type="predicted"/>
<dbReference type="Proteomes" id="UP001144205">
    <property type="component" value="Unassembled WGS sequence"/>
</dbReference>
<evidence type="ECO:0000259" key="1">
    <source>
        <dbReference type="Pfam" id="PF13452"/>
    </source>
</evidence>
<feature type="domain" description="FAS1-like dehydratase" evidence="1">
    <location>
        <begin position="76"/>
        <end position="138"/>
    </location>
</feature>
<reference evidence="2" key="1">
    <citation type="journal article" date="2023" name="Int. J. Syst. Evol. Microbiol.">
        <title>Sinisalibacter aestuarii sp. nov., isolated from estuarine sediment of the Arakawa River.</title>
        <authorList>
            <person name="Arafat S.T."/>
            <person name="Hirano S."/>
            <person name="Sato A."/>
            <person name="Takeuchi K."/>
            <person name="Yasuda T."/>
            <person name="Terahara T."/>
            <person name="Hamada M."/>
            <person name="Kobayashi T."/>
        </authorList>
    </citation>
    <scope>NUCLEOTIDE SEQUENCE</scope>
    <source>
        <strain evidence="2">B-399</strain>
    </source>
</reference>
<dbReference type="PANTHER" id="PTHR28152">
    <property type="entry name" value="HYDROXYACYL-THIOESTER DEHYDRATASE TYPE 2, MITOCHONDRIAL"/>
    <property type="match status" value="1"/>
</dbReference>
<dbReference type="SUPFAM" id="SSF54637">
    <property type="entry name" value="Thioesterase/thiol ester dehydrase-isomerase"/>
    <property type="match status" value="2"/>
</dbReference>
<accession>A0ABQ5LXL0</accession>
<gene>
    <name evidence="2" type="ORF">STA1M1_30090</name>
</gene>